<sequence>MSQPSAPPASSDVVIVGGGVVGAAISCWLKAFLGFPGSVTVIERDPSYARASTALSAAGLRRQFSTPVSIALSRYGAEVLRAAPTLFAIDDEPGPDLNFREDGYLMLAASPSQEAAIRANHAVQTAAGAETLLLTPDEIAARWPHLRTHDLTLGAFGPRGEGWFDNMGFLTAVSRRARAAGARFVTDEASGFEMQGGRVAAVTLASGARIACGSAVVAAGPRSGDAAAWAGLALPVGPRKRTIFVFDCATPPDPATRPPMMIDPSGVFCRPEGRFFLAGAPPVEDPEVALDDFDPRHEEFEEIVWPALAERSEVFEAIRLQRFWAGHYEWNAFDRNGVVGPHPDVANLVFATGFSGHGLQHAAGVGRGVAEWLLHGGYRSLDLAPLSWARLLENRPLVETEII</sequence>
<dbReference type="InterPro" id="IPR036188">
    <property type="entry name" value="FAD/NAD-bd_sf"/>
</dbReference>
<organism evidence="3 4">
    <name type="scientific">Albimonas pacifica</name>
    <dbReference type="NCBI Taxonomy" id="1114924"/>
    <lineage>
        <taxon>Bacteria</taxon>
        <taxon>Pseudomonadati</taxon>
        <taxon>Pseudomonadota</taxon>
        <taxon>Alphaproteobacteria</taxon>
        <taxon>Rhodobacterales</taxon>
        <taxon>Paracoccaceae</taxon>
        <taxon>Albimonas</taxon>
    </lineage>
</organism>
<dbReference type="SUPFAM" id="SSF51905">
    <property type="entry name" value="FAD/NAD(P)-binding domain"/>
    <property type="match status" value="1"/>
</dbReference>
<dbReference type="AlphaFoldDB" id="A0A1I3BRU9"/>
<dbReference type="GO" id="GO:0016491">
    <property type="term" value="F:oxidoreductase activity"/>
    <property type="evidence" value="ECO:0007669"/>
    <property type="project" value="UniProtKB-KW"/>
</dbReference>
<feature type="domain" description="FAD dependent oxidoreductase" evidence="2">
    <location>
        <begin position="12"/>
        <end position="372"/>
    </location>
</feature>
<accession>A0A1I3BRU9</accession>
<dbReference type="PANTHER" id="PTHR13847:SF287">
    <property type="entry name" value="FAD-DEPENDENT OXIDOREDUCTASE DOMAIN-CONTAINING PROTEIN 1"/>
    <property type="match status" value="1"/>
</dbReference>
<evidence type="ECO:0000313" key="4">
    <source>
        <dbReference type="Proteomes" id="UP000199377"/>
    </source>
</evidence>
<dbReference type="Proteomes" id="UP000199377">
    <property type="component" value="Unassembled WGS sequence"/>
</dbReference>
<name>A0A1I3BRU9_9RHOB</name>
<dbReference type="STRING" id="1114924.SAMN05216258_101302"/>
<evidence type="ECO:0000313" key="3">
    <source>
        <dbReference type="EMBL" id="SFH65017.1"/>
    </source>
</evidence>
<keyword evidence="1" id="KW-0560">Oxidoreductase</keyword>
<dbReference type="OrthoDB" id="9806452at2"/>
<dbReference type="GO" id="GO:0032981">
    <property type="term" value="P:mitochondrial respiratory chain complex I assembly"/>
    <property type="evidence" value="ECO:0007669"/>
    <property type="project" value="TreeGrafter"/>
</dbReference>
<dbReference type="Pfam" id="PF01266">
    <property type="entry name" value="DAO"/>
    <property type="match status" value="1"/>
</dbReference>
<protein>
    <submittedName>
        <fullName evidence="3">Sarcosine oxidase</fullName>
    </submittedName>
</protein>
<dbReference type="InterPro" id="IPR006076">
    <property type="entry name" value="FAD-dep_OxRdtase"/>
</dbReference>
<evidence type="ECO:0000259" key="2">
    <source>
        <dbReference type="Pfam" id="PF01266"/>
    </source>
</evidence>
<gene>
    <name evidence="3" type="ORF">SAMN05216258_101302</name>
</gene>
<dbReference type="PANTHER" id="PTHR13847">
    <property type="entry name" value="SARCOSINE DEHYDROGENASE-RELATED"/>
    <property type="match status" value="1"/>
</dbReference>
<dbReference type="Gene3D" id="3.50.50.60">
    <property type="entry name" value="FAD/NAD(P)-binding domain"/>
    <property type="match status" value="1"/>
</dbReference>
<evidence type="ECO:0000256" key="1">
    <source>
        <dbReference type="ARBA" id="ARBA00023002"/>
    </source>
</evidence>
<reference evidence="3 4" key="1">
    <citation type="submission" date="2016-10" db="EMBL/GenBank/DDBJ databases">
        <authorList>
            <person name="de Groot N.N."/>
        </authorList>
    </citation>
    <scope>NUCLEOTIDE SEQUENCE [LARGE SCALE GENOMIC DNA]</scope>
    <source>
        <strain evidence="3 4">CGMCC 1.11030</strain>
    </source>
</reference>
<dbReference type="RefSeq" id="WP_092857109.1">
    <property type="nucleotide sequence ID" value="NZ_FOQH01000001.1"/>
</dbReference>
<keyword evidence="4" id="KW-1185">Reference proteome</keyword>
<dbReference type="EMBL" id="FOQH01000001">
    <property type="protein sequence ID" value="SFH65017.1"/>
    <property type="molecule type" value="Genomic_DNA"/>
</dbReference>
<proteinExistence type="predicted"/>
<dbReference type="Gene3D" id="3.30.9.10">
    <property type="entry name" value="D-Amino Acid Oxidase, subunit A, domain 2"/>
    <property type="match status" value="1"/>
</dbReference>
<dbReference type="GO" id="GO:0005737">
    <property type="term" value="C:cytoplasm"/>
    <property type="evidence" value="ECO:0007669"/>
    <property type="project" value="TreeGrafter"/>
</dbReference>